<dbReference type="InterPro" id="IPR019278">
    <property type="entry name" value="DICT_dom"/>
</dbReference>
<dbReference type="InterPro" id="IPR016954">
    <property type="entry name" value="Uncharacterised_Vng0742h"/>
</dbReference>
<proteinExistence type="predicted"/>
<dbReference type="RefSeq" id="WP_092901855.1">
    <property type="nucleotide sequence ID" value="NZ_FOZS01000001.1"/>
</dbReference>
<protein>
    <recommendedName>
        <fullName evidence="1">DICT domain-containing protein</fullName>
    </recommendedName>
</protein>
<feature type="domain" description="DICT" evidence="1">
    <location>
        <begin position="116"/>
        <end position="218"/>
    </location>
</feature>
<sequence>MSLKDVIEAADRSELTLAVINREAPQPLQSMLEDLVTDQPVSIEEQDRPDEAADMVYLLEDDAVVATSPLRELSESILFGNSDLYITGTRGPLDVDLPEVIAALENTRFRVRGYPDSSKEKLLLITISRYIEGLSLERGDGIHRASFQRLSRIDDERGTRAVYRRLSETSAETHVYGVPDRDPQFDVTVHGGQSREIRDSWFVVSVPDETGTHAALVALETGPRTWEGFWTFDPATVTELDAYIRRAL</sequence>
<dbReference type="PIRSF" id="PIRSF030471">
    <property type="entry name" value="STR_Vng0742h_prd"/>
    <property type="match status" value="1"/>
</dbReference>
<dbReference type="AlphaFoldDB" id="A0A1I6PVT7"/>
<reference evidence="3" key="1">
    <citation type="submission" date="2016-10" db="EMBL/GenBank/DDBJ databases">
        <authorList>
            <person name="Varghese N."/>
            <person name="Submissions S."/>
        </authorList>
    </citation>
    <scope>NUCLEOTIDE SEQUENCE [LARGE SCALE GENOMIC DNA]</scope>
    <source>
        <strain evidence="3">DSM 22427</strain>
    </source>
</reference>
<evidence type="ECO:0000313" key="2">
    <source>
        <dbReference type="EMBL" id="SFS44200.1"/>
    </source>
</evidence>
<evidence type="ECO:0000259" key="1">
    <source>
        <dbReference type="Pfam" id="PF10069"/>
    </source>
</evidence>
<gene>
    <name evidence="2" type="ORF">SAMN04488556_0809</name>
</gene>
<name>A0A1I6PVT7_9EURY</name>
<accession>A0A1I6PVT7</accession>
<keyword evidence="3" id="KW-1185">Reference proteome</keyword>
<dbReference type="EMBL" id="FOZS01000001">
    <property type="protein sequence ID" value="SFS44200.1"/>
    <property type="molecule type" value="Genomic_DNA"/>
</dbReference>
<dbReference type="Proteomes" id="UP000199199">
    <property type="component" value="Unassembled WGS sequence"/>
</dbReference>
<organism evidence="2 3">
    <name type="scientific">Halostagnicola kamekurae</name>
    <dbReference type="NCBI Taxonomy" id="619731"/>
    <lineage>
        <taxon>Archaea</taxon>
        <taxon>Methanobacteriati</taxon>
        <taxon>Methanobacteriota</taxon>
        <taxon>Stenosarchaea group</taxon>
        <taxon>Halobacteria</taxon>
        <taxon>Halobacteriales</taxon>
        <taxon>Natrialbaceae</taxon>
        <taxon>Halostagnicola</taxon>
    </lineage>
</organism>
<dbReference type="OrthoDB" id="302327at2157"/>
<dbReference type="Pfam" id="PF10069">
    <property type="entry name" value="DICT"/>
    <property type="match status" value="1"/>
</dbReference>
<evidence type="ECO:0000313" key="3">
    <source>
        <dbReference type="Proteomes" id="UP000199199"/>
    </source>
</evidence>